<dbReference type="SUPFAM" id="SSF46689">
    <property type="entry name" value="Homeodomain-like"/>
    <property type="match status" value="1"/>
</dbReference>
<dbReference type="Gene3D" id="1.10.357.10">
    <property type="entry name" value="Tetracycline Repressor, domain 2"/>
    <property type="match status" value="1"/>
</dbReference>
<dbReference type="Pfam" id="PF00440">
    <property type="entry name" value="TetR_N"/>
    <property type="match status" value="1"/>
</dbReference>
<gene>
    <name evidence="2" type="ORF">C6Y28_00970</name>
</gene>
<organism evidence="2 3">
    <name type="scientific">Megasphaera elsdenii</name>
    <dbReference type="NCBI Taxonomy" id="907"/>
    <lineage>
        <taxon>Bacteria</taxon>
        <taxon>Bacillati</taxon>
        <taxon>Bacillota</taxon>
        <taxon>Negativicutes</taxon>
        <taxon>Veillonellales</taxon>
        <taxon>Veillonellaceae</taxon>
        <taxon>Megasphaera</taxon>
    </lineage>
</organism>
<sequence length="189" mass="21790">MNEEETFMIERPTTKQLLAASLIELAGKKSVDKISVKEIVTNCGMTTTTFYNHFADKYVLLASIYNKEIEPAFSQLGNKISWRDALRIFCITLSDKQSFFLNALKNTSGQTSFRYATNDYAIDLLRERLRILGKEDELPIEIDFLAKYYMRSISEMIQDWFIGGQKIALDNFIELLVLAMPEPLKKHLL</sequence>
<dbReference type="InterPro" id="IPR009057">
    <property type="entry name" value="Homeodomain-like_sf"/>
</dbReference>
<dbReference type="PANTHER" id="PTHR43479:SF11">
    <property type="entry name" value="ACREF_ENVCD OPERON REPRESSOR-RELATED"/>
    <property type="match status" value="1"/>
</dbReference>
<dbReference type="InterPro" id="IPR001647">
    <property type="entry name" value="HTH_TetR"/>
</dbReference>
<dbReference type="PANTHER" id="PTHR43479">
    <property type="entry name" value="ACREF/ENVCD OPERON REPRESSOR-RELATED"/>
    <property type="match status" value="1"/>
</dbReference>
<dbReference type="Pfam" id="PF14278">
    <property type="entry name" value="TetR_C_8"/>
    <property type="match status" value="1"/>
</dbReference>
<keyword evidence="1" id="KW-0238">DNA-binding</keyword>
<dbReference type="AlphaFoldDB" id="A0A269TEK3"/>
<dbReference type="GO" id="GO:0003677">
    <property type="term" value="F:DNA binding"/>
    <property type="evidence" value="ECO:0007669"/>
    <property type="project" value="UniProtKB-UniRule"/>
</dbReference>
<dbReference type="InterPro" id="IPR050624">
    <property type="entry name" value="HTH-type_Tx_Regulator"/>
</dbReference>
<evidence type="ECO:0000256" key="1">
    <source>
        <dbReference type="ARBA" id="ARBA00023125"/>
    </source>
</evidence>
<dbReference type="EMBL" id="CP027569">
    <property type="protein sequence ID" value="AVO26316.1"/>
    <property type="molecule type" value="Genomic_DNA"/>
</dbReference>
<accession>A0A269TEK3</accession>
<dbReference type="InterPro" id="IPR039532">
    <property type="entry name" value="TetR_C_Firmicutes"/>
</dbReference>
<reference evidence="2 3" key="1">
    <citation type="journal article" date="2018" name="Genome Announc.">
        <title>Complete genomes of two Megasphaera elsdenii strains, NCIMB 702410 and ATCC 25940.</title>
        <authorList>
            <person name="Hatmaker E.A."/>
            <person name="O'Dell K."/>
            <person name="Riley L.A."/>
            <person name="Klingeman D.M."/>
            <person name="Guss A.M."/>
        </authorList>
    </citation>
    <scope>NUCLEOTIDE SEQUENCE [LARGE SCALE GENOMIC DNA]</scope>
    <source>
        <strain evidence="2 3">NCIMB702410</strain>
    </source>
</reference>
<name>A0A269TEK3_MEGEL</name>
<proteinExistence type="predicted"/>
<dbReference type="Proteomes" id="UP000238358">
    <property type="component" value="Chromosome"/>
</dbReference>
<protein>
    <submittedName>
        <fullName evidence="2">Uncharacterized protein</fullName>
    </submittedName>
</protein>
<evidence type="ECO:0000313" key="2">
    <source>
        <dbReference type="EMBL" id="AVO26316.1"/>
    </source>
</evidence>
<evidence type="ECO:0000313" key="3">
    <source>
        <dbReference type="Proteomes" id="UP000238358"/>
    </source>
</evidence>
<dbReference type="PROSITE" id="PS50977">
    <property type="entry name" value="HTH_TETR_2"/>
    <property type="match status" value="1"/>
</dbReference>